<keyword evidence="5" id="KW-0694">RNA-binding</keyword>
<dbReference type="AlphaFoldDB" id="F3KWU0"/>
<proteinExistence type="predicted"/>
<keyword evidence="1" id="KW-0819">tRNA processing</keyword>
<dbReference type="Proteomes" id="UP000016368">
    <property type="component" value="Unassembled WGS sequence"/>
</dbReference>
<dbReference type="InterPro" id="IPR000100">
    <property type="entry name" value="RNase_P"/>
</dbReference>
<evidence type="ECO:0000256" key="1">
    <source>
        <dbReference type="ARBA" id="ARBA00022694"/>
    </source>
</evidence>
<keyword evidence="4" id="KW-0378">Hydrolase</keyword>
<dbReference type="Gene3D" id="3.30.230.10">
    <property type="match status" value="1"/>
</dbReference>
<name>F3KWU0_9BURK</name>
<organism evidence="6 7">
    <name type="scientific">Hylemonella gracilis ATCC 19624</name>
    <dbReference type="NCBI Taxonomy" id="887062"/>
    <lineage>
        <taxon>Bacteria</taxon>
        <taxon>Pseudomonadati</taxon>
        <taxon>Pseudomonadota</taxon>
        <taxon>Betaproteobacteria</taxon>
        <taxon>Burkholderiales</taxon>
        <taxon>Comamonadaceae</taxon>
        <taxon>Hylemonella</taxon>
    </lineage>
</organism>
<evidence type="ECO:0000256" key="3">
    <source>
        <dbReference type="ARBA" id="ARBA00022759"/>
    </source>
</evidence>
<evidence type="ECO:0000256" key="4">
    <source>
        <dbReference type="ARBA" id="ARBA00022801"/>
    </source>
</evidence>
<evidence type="ECO:0000313" key="6">
    <source>
        <dbReference type="EMBL" id="EGI75727.1"/>
    </source>
</evidence>
<keyword evidence="3" id="KW-0255">Endonuclease</keyword>
<comment type="caution">
    <text evidence="6">The sequence shown here is derived from an EMBL/GenBank/DDBJ whole genome shotgun (WGS) entry which is preliminary data.</text>
</comment>
<evidence type="ECO:0000256" key="5">
    <source>
        <dbReference type="ARBA" id="ARBA00022884"/>
    </source>
</evidence>
<sequence length="142" mass="15934">MKARRLRAQPQFEALRSSPPLARTEHFVLHGLALQTPVGQIPVQVPVLFPGEGPWLGAVTPKRWAKRAVTRNLIRRQIFGVGEEHVHALRTMMPQSVFLVRLKMAYGADQFRSAASALLRDAVRTELQRLFTRAAGMSKGRT</sequence>
<keyword evidence="7" id="KW-1185">Reference proteome</keyword>
<reference evidence="6 7" key="1">
    <citation type="journal article" date="2011" name="EMBO J.">
        <title>Structural diversity of bacterial flagellar motors.</title>
        <authorList>
            <person name="Chen S."/>
            <person name="Beeby M."/>
            <person name="Murphy G.E."/>
            <person name="Leadbetter J.R."/>
            <person name="Hendrixson D.R."/>
            <person name="Briegel A."/>
            <person name="Li Z."/>
            <person name="Shi J."/>
            <person name="Tocheva E.I."/>
            <person name="Muller A."/>
            <person name="Dobro M.J."/>
            <person name="Jensen G.J."/>
        </authorList>
    </citation>
    <scope>NUCLEOTIDE SEQUENCE [LARGE SCALE GENOMIC DNA]</scope>
    <source>
        <strain evidence="6 7">ATCC 19624</strain>
    </source>
</reference>
<dbReference type="STRING" id="887062.HGR_14644"/>
<dbReference type="GO" id="GO:0004526">
    <property type="term" value="F:ribonuclease P activity"/>
    <property type="evidence" value="ECO:0007669"/>
    <property type="project" value="InterPro"/>
</dbReference>
<dbReference type="InterPro" id="IPR014721">
    <property type="entry name" value="Ribsml_uS5_D2-typ_fold_subgr"/>
</dbReference>
<keyword evidence="2" id="KW-0540">Nuclease</keyword>
<dbReference type="eggNOG" id="COG0594">
    <property type="taxonomic scope" value="Bacteria"/>
</dbReference>
<protein>
    <submittedName>
        <fullName evidence="6">Uncharacterized protein</fullName>
    </submittedName>
</protein>
<evidence type="ECO:0000313" key="7">
    <source>
        <dbReference type="Proteomes" id="UP000016368"/>
    </source>
</evidence>
<dbReference type="GO" id="GO:0000049">
    <property type="term" value="F:tRNA binding"/>
    <property type="evidence" value="ECO:0007669"/>
    <property type="project" value="InterPro"/>
</dbReference>
<dbReference type="EMBL" id="AEGR01000093">
    <property type="protein sequence ID" value="EGI75727.1"/>
    <property type="molecule type" value="Genomic_DNA"/>
</dbReference>
<gene>
    <name evidence="6" type="ORF">HGR_14644</name>
</gene>
<accession>F3KWU0</accession>
<dbReference type="OrthoDB" id="398329at2"/>
<dbReference type="InterPro" id="IPR020568">
    <property type="entry name" value="Ribosomal_Su5_D2-typ_SF"/>
</dbReference>
<dbReference type="SUPFAM" id="SSF54211">
    <property type="entry name" value="Ribosomal protein S5 domain 2-like"/>
    <property type="match status" value="1"/>
</dbReference>
<dbReference type="Pfam" id="PF00825">
    <property type="entry name" value="Ribonuclease_P"/>
    <property type="match status" value="1"/>
</dbReference>
<evidence type="ECO:0000256" key="2">
    <source>
        <dbReference type="ARBA" id="ARBA00022722"/>
    </source>
</evidence>
<dbReference type="GO" id="GO:0008033">
    <property type="term" value="P:tRNA processing"/>
    <property type="evidence" value="ECO:0007669"/>
    <property type="project" value="UniProtKB-KW"/>
</dbReference>